<name>A0A1F5XIM6_9BACT</name>
<dbReference type="Pfam" id="PF02353">
    <property type="entry name" value="CMAS"/>
    <property type="match status" value="1"/>
</dbReference>
<dbReference type="InterPro" id="IPR050723">
    <property type="entry name" value="CFA/CMAS"/>
</dbReference>
<comment type="caution">
    <text evidence="6">The sequence shown here is derived from an EMBL/GenBank/DDBJ whole genome shotgun (WGS) entry which is preliminary data.</text>
</comment>
<reference evidence="6 7" key="1">
    <citation type="journal article" date="2016" name="Nat. Commun.">
        <title>Thousands of microbial genomes shed light on interconnected biogeochemical processes in an aquifer system.</title>
        <authorList>
            <person name="Anantharaman K."/>
            <person name="Brown C.T."/>
            <person name="Hug L.A."/>
            <person name="Sharon I."/>
            <person name="Castelle C.J."/>
            <person name="Probst A.J."/>
            <person name="Thomas B.C."/>
            <person name="Singh A."/>
            <person name="Wilkins M.J."/>
            <person name="Karaoz U."/>
            <person name="Brodie E.L."/>
            <person name="Williams K.H."/>
            <person name="Hubbard S.S."/>
            <person name="Banfield J.F."/>
        </authorList>
    </citation>
    <scope>NUCLEOTIDE SEQUENCE [LARGE SCALE GENOMIC DNA]</scope>
</reference>
<evidence type="ECO:0000256" key="2">
    <source>
        <dbReference type="ARBA" id="ARBA00022603"/>
    </source>
</evidence>
<dbReference type="Gene3D" id="3.40.50.150">
    <property type="entry name" value="Vaccinia Virus protein VP39"/>
    <property type="match status" value="1"/>
</dbReference>
<organism evidence="6 7">
    <name type="scientific">Candidatus Giovannonibacteria bacterium RIFCSPLOWO2_01_FULL_46_32</name>
    <dbReference type="NCBI Taxonomy" id="1798353"/>
    <lineage>
        <taxon>Bacteria</taxon>
        <taxon>Candidatus Giovannoniibacteriota</taxon>
    </lineage>
</organism>
<proteinExistence type="inferred from homology"/>
<dbReference type="InterPro" id="IPR029063">
    <property type="entry name" value="SAM-dependent_MTases_sf"/>
</dbReference>
<evidence type="ECO:0000256" key="4">
    <source>
        <dbReference type="ARBA" id="ARBA00022691"/>
    </source>
</evidence>
<dbReference type="SUPFAM" id="SSF53335">
    <property type="entry name" value="S-adenosyl-L-methionine-dependent methyltransferases"/>
    <property type="match status" value="1"/>
</dbReference>
<dbReference type="GO" id="GO:0008610">
    <property type="term" value="P:lipid biosynthetic process"/>
    <property type="evidence" value="ECO:0007669"/>
    <property type="project" value="InterPro"/>
</dbReference>
<comment type="similarity">
    <text evidence="1">Belongs to the CFA/CMAS family.</text>
</comment>
<dbReference type="PANTHER" id="PTHR43667:SF1">
    <property type="entry name" value="CYCLOPROPANE-FATTY-ACYL-PHOSPHOLIPID SYNTHASE"/>
    <property type="match status" value="1"/>
</dbReference>
<evidence type="ECO:0000256" key="5">
    <source>
        <dbReference type="ARBA" id="ARBA00023098"/>
    </source>
</evidence>
<sequence>MFKFLIRGRKPLDPQKTWDLITKPCVFRKWFEDHYPPKMFRKFIISCYRHTLMYKSHSYGISKHYDISNEFYKLFLDKKYMFYSCADFIKSTESLEEAQENKANYLVNLIDPRPGEKILDLGCGWGGMLQKIYEVTGDKENLIGYTLSEEQKKYISEKYDFRVELNDFITTKYQENYFDKIFSIGSWEHVRPKDLLSLSQKLRKAIKSNGRIVHHFFCQIEDVPHSNALAGGFDIFPGSELSSLRNHLNIFEKAGFRIVHHSIHDYRPTLRAWFERLAENKNRAIELVGLKNYNKYLCFFAGIWKLFDDHNLLVMRFVLEPDSTE</sequence>
<dbReference type="GO" id="GO:0032259">
    <property type="term" value="P:methylation"/>
    <property type="evidence" value="ECO:0007669"/>
    <property type="project" value="UniProtKB-KW"/>
</dbReference>
<dbReference type="PANTHER" id="PTHR43667">
    <property type="entry name" value="CYCLOPROPANE-FATTY-ACYL-PHOSPHOLIPID SYNTHASE"/>
    <property type="match status" value="1"/>
</dbReference>
<dbReference type="AlphaFoldDB" id="A0A1F5XIM6"/>
<evidence type="ECO:0008006" key="8">
    <source>
        <dbReference type="Google" id="ProtNLM"/>
    </source>
</evidence>
<evidence type="ECO:0000313" key="6">
    <source>
        <dbReference type="EMBL" id="OGF87729.1"/>
    </source>
</evidence>
<accession>A0A1F5XIM6</accession>
<keyword evidence="3" id="KW-0808">Transferase</keyword>
<evidence type="ECO:0000256" key="1">
    <source>
        <dbReference type="ARBA" id="ARBA00010815"/>
    </source>
</evidence>
<keyword evidence="5" id="KW-0443">Lipid metabolism</keyword>
<dbReference type="EMBL" id="MFIF01000001">
    <property type="protein sequence ID" value="OGF87729.1"/>
    <property type="molecule type" value="Genomic_DNA"/>
</dbReference>
<evidence type="ECO:0000256" key="3">
    <source>
        <dbReference type="ARBA" id="ARBA00022679"/>
    </source>
</evidence>
<keyword evidence="2" id="KW-0489">Methyltransferase</keyword>
<protein>
    <recommendedName>
        <fullName evidence="8">Cyclopropane-fatty-acyl-phospholipid synthase</fullName>
    </recommendedName>
</protein>
<dbReference type="CDD" id="cd02440">
    <property type="entry name" value="AdoMet_MTases"/>
    <property type="match status" value="1"/>
</dbReference>
<dbReference type="Proteomes" id="UP000177346">
    <property type="component" value="Unassembled WGS sequence"/>
</dbReference>
<keyword evidence="4" id="KW-0949">S-adenosyl-L-methionine</keyword>
<gene>
    <name evidence="6" type="ORF">A3B19_02045</name>
</gene>
<dbReference type="InterPro" id="IPR003333">
    <property type="entry name" value="CMAS"/>
</dbReference>
<dbReference type="PIRSF" id="PIRSF003085">
    <property type="entry name" value="CMAS"/>
    <property type="match status" value="1"/>
</dbReference>
<dbReference type="GO" id="GO:0008168">
    <property type="term" value="F:methyltransferase activity"/>
    <property type="evidence" value="ECO:0007669"/>
    <property type="project" value="UniProtKB-KW"/>
</dbReference>
<evidence type="ECO:0000313" key="7">
    <source>
        <dbReference type="Proteomes" id="UP000177346"/>
    </source>
</evidence>